<organism evidence="1 2">
    <name type="scientific">Trichonephila inaurata madagascariensis</name>
    <dbReference type="NCBI Taxonomy" id="2747483"/>
    <lineage>
        <taxon>Eukaryota</taxon>
        <taxon>Metazoa</taxon>
        <taxon>Ecdysozoa</taxon>
        <taxon>Arthropoda</taxon>
        <taxon>Chelicerata</taxon>
        <taxon>Arachnida</taxon>
        <taxon>Araneae</taxon>
        <taxon>Araneomorphae</taxon>
        <taxon>Entelegynae</taxon>
        <taxon>Araneoidea</taxon>
        <taxon>Nephilidae</taxon>
        <taxon>Trichonephila</taxon>
        <taxon>Trichonephila inaurata</taxon>
    </lineage>
</organism>
<accession>A0A8X6I2H8</accession>
<protein>
    <submittedName>
        <fullName evidence="1">Uncharacterized protein</fullName>
    </submittedName>
</protein>
<evidence type="ECO:0000313" key="2">
    <source>
        <dbReference type="Proteomes" id="UP000886998"/>
    </source>
</evidence>
<sequence length="78" mass="9185">MTEFEAPKFTKGFNRLVIDENVDVVPMQFCGQWRISEIRDLTSYRGRSAKFSSRFGDWLEIRYGVGDRDLVWRVGDHP</sequence>
<proteinExistence type="predicted"/>
<reference evidence="1" key="1">
    <citation type="submission" date="2020-08" db="EMBL/GenBank/DDBJ databases">
        <title>Multicomponent nature underlies the extraordinary mechanical properties of spider dragline silk.</title>
        <authorList>
            <person name="Kono N."/>
            <person name="Nakamura H."/>
            <person name="Mori M."/>
            <person name="Yoshida Y."/>
            <person name="Ohtoshi R."/>
            <person name="Malay A.D."/>
            <person name="Moran D.A.P."/>
            <person name="Tomita M."/>
            <person name="Numata K."/>
            <person name="Arakawa K."/>
        </authorList>
    </citation>
    <scope>NUCLEOTIDE SEQUENCE</scope>
</reference>
<keyword evidence="2" id="KW-1185">Reference proteome</keyword>
<dbReference type="EMBL" id="BMAV01023940">
    <property type="protein sequence ID" value="GFS28784.1"/>
    <property type="molecule type" value="Genomic_DNA"/>
</dbReference>
<gene>
    <name evidence="1" type="ORF">TNIN_458001</name>
</gene>
<comment type="caution">
    <text evidence="1">The sequence shown here is derived from an EMBL/GenBank/DDBJ whole genome shotgun (WGS) entry which is preliminary data.</text>
</comment>
<evidence type="ECO:0000313" key="1">
    <source>
        <dbReference type="EMBL" id="GFS28784.1"/>
    </source>
</evidence>
<dbReference type="AlphaFoldDB" id="A0A8X6I2H8"/>
<dbReference type="Proteomes" id="UP000886998">
    <property type="component" value="Unassembled WGS sequence"/>
</dbReference>
<name>A0A8X6I2H8_9ARAC</name>